<dbReference type="SUPFAM" id="SSF52540">
    <property type="entry name" value="P-loop containing nucleoside triphosphate hydrolases"/>
    <property type="match status" value="1"/>
</dbReference>
<dbReference type="Proteomes" id="UP000009026">
    <property type="component" value="Chromosome"/>
</dbReference>
<evidence type="ECO:0000313" key="8">
    <source>
        <dbReference type="Proteomes" id="UP000009026"/>
    </source>
</evidence>
<dbReference type="GO" id="GO:0005524">
    <property type="term" value="F:ATP binding"/>
    <property type="evidence" value="ECO:0007669"/>
    <property type="project" value="UniProtKB-KW"/>
</dbReference>
<organism evidence="7 8">
    <name type="scientific">Pseudomyxococcus hansupus</name>
    <dbReference type="NCBI Taxonomy" id="1297742"/>
    <lineage>
        <taxon>Bacteria</taxon>
        <taxon>Pseudomonadati</taxon>
        <taxon>Myxococcota</taxon>
        <taxon>Myxococcia</taxon>
        <taxon>Myxococcales</taxon>
        <taxon>Cystobacterineae</taxon>
        <taxon>Myxococcaceae</taxon>
        <taxon>Pseudomyxococcus</taxon>
    </lineage>
</organism>
<dbReference type="PROSITE" id="PS50011">
    <property type="entry name" value="PROTEIN_KINASE_DOM"/>
    <property type="match status" value="1"/>
</dbReference>
<dbReference type="Pfam" id="PF20703">
    <property type="entry name" value="nSTAND1"/>
    <property type="match status" value="1"/>
</dbReference>
<proteinExistence type="predicted"/>
<keyword evidence="3" id="KW-0418">Kinase</keyword>
<keyword evidence="2" id="KW-0547">Nucleotide-binding</keyword>
<dbReference type="Pfam" id="PF00069">
    <property type="entry name" value="Pkinase"/>
    <property type="match status" value="2"/>
</dbReference>
<dbReference type="InterPro" id="IPR011009">
    <property type="entry name" value="Kinase-like_dom_sf"/>
</dbReference>
<evidence type="ECO:0000256" key="3">
    <source>
        <dbReference type="ARBA" id="ARBA00022777"/>
    </source>
</evidence>
<dbReference type="CDD" id="cd14014">
    <property type="entry name" value="STKc_PknB_like"/>
    <property type="match status" value="1"/>
</dbReference>
<evidence type="ECO:0000256" key="5">
    <source>
        <dbReference type="SAM" id="MobiDB-lite"/>
    </source>
</evidence>
<dbReference type="AlphaFoldDB" id="A0A0H4X7N9"/>
<dbReference type="PANTHER" id="PTHR43289">
    <property type="entry name" value="MITOGEN-ACTIVATED PROTEIN KINASE KINASE KINASE 20-RELATED"/>
    <property type="match status" value="1"/>
</dbReference>
<keyword evidence="1" id="KW-0808">Transferase</keyword>
<dbReference type="SUPFAM" id="SSF56436">
    <property type="entry name" value="C-type lectin-like"/>
    <property type="match status" value="1"/>
</dbReference>
<dbReference type="STRING" id="1297742.A176_006502"/>
<protein>
    <recommendedName>
        <fullName evidence="6">Protein kinase domain-containing protein</fullName>
    </recommendedName>
</protein>
<dbReference type="Gene3D" id="1.10.510.10">
    <property type="entry name" value="Transferase(Phosphotransferase) domain 1"/>
    <property type="match status" value="1"/>
</dbReference>
<dbReference type="CDD" id="cd00267">
    <property type="entry name" value="ABC_ATPase"/>
    <property type="match status" value="1"/>
</dbReference>
<dbReference type="InterPro" id="IPR005532">
    <property type="entry name" value="SUMF_dom"/>
</dbReference>
<evidence type="ECO:0000313" key="7">
    <source>
        <dbReference type="EMBL" id="AKQ69590.1"/>
    </source>
</evidence>
<dbReference type="EMBL" id="CP012109">
    <property type="protein sequence ID" value="AKQ69590.1"/>
    <property type="molecule type" value="Genomic_DNA"/>
</dbReference>
<dbReference type="GO" id="GO:0004674">
    <property type="term" value="F:protein serine/threonine kinase activity"/>
    <property type="evidence" value="ECO:0007669"/>
    <property type="project" value="TreeGrafter"/>
</dbReference>
<dbReference type="eggNOG" id="COG0515">
    <property type="taxonomic scope" value="Bacteria"/>
</dbReference>
<name>A0A0H4X7N9_9BACT</name>
<feature type="domain" description="Protein kinase" evidence="6">
    <location>
        <begin position="1"/>
        <end position="279"/>
    </location>
</feature>
<feature type="region of interest" description="Disordered" evidence="5">
    <location>
        <begin position="1152"/>
        <end position="1171"/>
    </location>
</feature>
<dbReference type="Gene3D" id="3.30.200.20">
    <property type="entry name" value="Phosphorylase Kinase, domain 1"/>
    <property type="match status" value="1"/>
</dbReference>
<evidence type="ECO:0000256" key="2">
    <source>
        <dbReference type="ARBA" id="ARBA00022741"/>
    </source>
</evidence>
<evidence type="ECO:0000259" key="6">
    <source>
        <dbReference type="PROSITE" id="PS50011"/>
    </source>
</evidence>
<dbReference type="InterPro" id="IPR042095">
    <property type="entry name" value="SUMF_sf"/>
</dbReference>
<dbReference type="InterPro" id="IPR049052">
    <property type="entry name" value="nSTAND1"/>
</dbReference>
<dbReference type="eggNOG" id="COG1262">
    <property type="taxonomic scope" value="Bacteria"/>
</dbReference>
<dbReference type="SUPFAM" id="SSF56112">
    <property type="entry name" value="Protein kinase-like (PK-like)"/>
    <property type="match status" value="1"/>
</dbReference>
<dbReference type="InterPro" id="IPR000719">
    <property type="entry name" value="Prot_kinase_dom"/>
</dbReference>
<gene>
    <name evidence="7" type="ORF">A176_006502</name>
</gene>
<dbReference type="KEGG" id="mym:A176_006502"/>
<dbReference type="PANTHER" id="PTHR43289:SF34">
    <property type="entry name" value="SERINE_THREONINE-PROTEIN KINASE YBDM-RELATED"/>
    <property type="match status" value="1"/>
</dbReference>
<dbReference type="Pfam" id="PF03781">
    <property type="entry name" value="FGE-sulfatase"/>
    <property type="match status" value="1"/>
</dbReference>
<dbReference type="InterPro" id="IPR027417">
    <property type="entry name" value="P-loop_NTPase"/>
</dbReference>
<accession>A0A0H4X7N9</accession>
<dbReference type="PATRIC" id="fig|1297742.4.peg.6591"/>
<evidence type="ECO:0000256" key="1">
    <source>
        <dbReference type="ARBA" id="ARBA00022679"/>
    </source>
</evidence>
<keyword evidence="4" id="KW-0067">ATP-binding</keyword>
<dbReference type="SMART" id="SM00220">
    <property type="entry name" value="S_TKc"/>
    <property type="match status" value="1"/>
</dbReference>
<evidence type="ECO:0000256" key="4">
    <source>
        <dbReference type="ARBA" id="ARBA00022840"/>
    </source>
</evidence>
<keyword evidence="8" id="KW-1185">Reference proteome</keyword>
<sequence length="1237" mass="134578">MFLAHDTLLERPVAVKFIPALGPNALARFLVEARAAARIQHPNVVTLYRVGQLEDQPYLVSEFIRGMSLDRLPKPQPWERVLAMGRDLARGLSAAHRRGVLHRDIKPGNAVLTESGEVKLLDFGLAKLLDRAAGATDTEAPTPSAPPELPAELDPEASPNLGARSLDGVFLPSLPRGSLVGTPYYMSPEAWAGEPLTARSDVYSLGVVLYELCAGKGPFRDVPWRELPERVRNRDAGPLAQAVPGVDAALAAVIDKCLRREPSERYATASQLLDALESLTREDVAQAVPEGNPYRGLQAFEAEHRAVFFGRRREQRAVLERMRAESFLLITGDSGVGKSSLCLAGLLPAVTEGGLEDGRHWRAVRLVPGRKPVSALAAALAPVLETDEEALASALHAEPTALVRQLRVKLGTRDGLLIYVDQLEELVTLATPAEAELAGQALGTLAEGASGVRLLATGRSDFLTRLSAVPGLGAEVPRALYLLRALTPEETRDAVTGPARVKGVRFESDALVDALVTSTLSAAEGGLPVLQFALAEMWEARDAAAGVMTQAVLDSLGGVAGALARHADAAVARLLPDQRVAARGVLLRLVTADGTRARKTDRELVGDDPRYRAALEALVHARLLVAREAQEGTSYELAHEALLSGWGTLARWLAEASERREVQSRLEAAAAHWEKLGFPRESLWGPRQLEETKVLDAGELTRRERDFLKASRRTMVRSRRTRQALVVGFVVSLGLVYGGLKLRERWGLDQQVRAELGQASQAMDGVRQEWGTLGAERAEAFRLYDGGRRADAERRWHRVGSRAGALRGRFDEVAGRLERALALAPGRHDVREALADFLYERALWAEQDEDASALPALLQRLRLYDLEGRRWRRWNAPARLTLETTVQGAEVELRPLGRDAQGHLQLGEALGTAPGRWVAVPVPPGTYQVSVRALGYEPVLQWVLLARGEERQVAVPLPRVGSVPEGFVFVPPGGVRFGSAAEASVRDFFNAVPMHPVEVPGFLIARHEVTYADWLAFVEALPPEQRAQRLPRVGTGGYAGLLQLSQEDGAWRLRFQPGNAPYVARAGAPLRYAKRSLRAEQDWLRFPVSGITFAEAEAYAAWLSESGRVPGARLCSELEWERAARGADGREYPHGDTLAPDDANIDTTYGKQPEGFGPDEVGSHPASRSPFGVDDMSGNVWEWTRSWLEPGKAVARGGSFAFAATSARASNRELPEPSLRDVTVGMRVCADMAPTVP</sequence>
<feature type="region of interest" description="Disordered" evidence="5">
    <location>
        <begin position="134"/>
        <end position="158"/>
    </location>
</feature>
<dbReference type="Gene3D" id="3.90.1580.10">
    <property type="entry name" value="paralog of FGE (formylglycine-generating enzyme)"/>
    <property type="match status" value="1"/>
</dbReference>
<reference evidence="7 8" key="1">
    <citation type="journal article" date="2016" name="PLoS ONE">
        <title>Complete Genome Sequence and Comparative Genomics of a Novel Myxobacterium Myxococcus hansupus.</title>
        <authorList>
            <person name="Sharma G."/>
            <person name="Narwani T."/>
            <person name="Subramanian S."/>
        </authorList>
    </citation>
    <scope>NUCLEOTIDE SEQUENCE [LARGE SCALE GENOMIC DNA]</scope>
    <source>
        <strain evidence="8">mixupus</strain>
    </source>
</reference>
<dbReference type="InterPro" id="IPR016187">
    <property type="entry name" value="CTDL_fold"/>
</dbReference>